<evidence type="ECO:0000256" key="1">
    <source>
        <dbReference type="ARBA" id="ARBA00007606"/>
    </source>
</evidence>
<dbReference type="Pfam" id="PF00139">
    <property type="entry name" value="Lectin_legB"/>
    <property type="match status" value="1"/>
</dbReference>
<gene>
    <name evidence="6" type="primary">LOC113869773</name>
</gene>
<keyword evidence="2" id="KW-0430">Lectin</keyword>
<dbReference type="KEGG" id="aprc:113869773"/>
<dbReference type="InterPro" id="IPR000985">
    <property type="entry name" value="Lectin_LegA_CS"/>
</dbReference>
<evidence type="ECO:0000259" key="4">
    <source>
        <dbReference type="Pfam" id="PF00139"/>
    </source>
</evidence>
<accession>A0A8B8M4A0</accession>
<dbReference type="InterPro" id="IPR019825">
    <property type="entry name" value="Lectin_legB_Mn/Ca_BS"/>
</dbReference>
<dbReference type="InterPro" id="IPR013320">
    <property type="entry name" value="ConA-like_dom_sf"/>
</dbReference>
<keyword evidence="5" id="KW-1185">Reference proteome</keyword>
<comment type="similarity">
    <text evidence="1">Belongs to the leguminous lectin family.</text>
</comment>
<dbReference type="CDD" id="cd06899">
    <property type="entry name" value="lectin_legume_LecRK_Arcelin_ConA"/>
    <property type="match status" value="1"/>
</dbReference>
<dbReference type="InterPro" id="IPR001220">
    <property type="entry name" value="Legume_lectin_dom"/>
</dbReference>
<dbReference type="Proteomes" id="UP000694853">
    <property type="component" value="Unplaced"/>
</dbReference>
<dbReference type="PANTHER" id="PTHR32401">
    <property type="entry name" value="CONCANAVALIN A-LIKE LECTIN FAMILY PROTEIN"/>
    <property type="match status" value="1"/>
</dbReference>
<dbReference type="InterPro" id="IPR050258">
    <property type="entry name" value="Leguminous_Lectin"/>
</dbReference>
<protein>
    <submittedName>
        <fullName evidence="6">Mannose/glucose-specific lectin-like</fullName>
    </submittedName>
</protein>
<dbReference type="PROSITE" id="PS00307">
    <property type="entry name" value="LECTIN_LEGUME_BETA"/>
    <property type="match status" value="1"/>
</dbReference>
<dbReference type="AlphaFoldDB" id="A0A8B8M4A0"/>
<feature type="domain" description="Legume lectin" evidence="4">
    <location>
        <begin position="44"/>
        <end position="277"/>
    </location>
</feature>
<feature type="chain" id="PRO_5034795606" evidence="3">
    <location>
        <begin position="33"/>
        <end position="280"/>
    </location>
</feature>
<dbReference type="SUPFAM" id="SSF49899">
    <property type="entry name" value="Concanavalin A-like lectins/glucanases"/>
    <property type="match status" value="1"/>
</dbReference>
<evidence type="ECO:0000313" key="5">
    <source>
        <dbReference type="Proteomes" id="UP000694853"/>
    </source>
</evidence>
<organism evidence="5 6">
    <name type="scientific">Abrus precatorius</name>
    <name type="common">Indian licorice</name>
    <name type="synonym">Glycine abrus</name>
    <dbReference type="NCBI Taxonomy" id="3816"/>
    <lineage>
        <taxon>Eukaryota</taxon>
        <taxon>Viridiplantae</taxon>
        <taxon>Streptophyta</taxon>
        <taxon>Embryophyta</taxon>
        <taxon>Tracheophyta</taxon>
        <taxon>Spermatophyta</taxon>
        <taxon>Magnoliopsida</taxon>
        <taxon>eudicotyledons</taxon>
        <taxon>Gunneridae</taxon>
        <taxon>Pentapetalae</taxon>
        <taxon>rosids</taxon>
        <taxon>fabids</taxon>
        <taxon>Fabales</taxon>
        <taxon>Fabaceae</taxon>
        <taxon>Papilionoideae</taxon>
        <taxon>50 kb inversion clade</taxon>
        <taxon>NPAAA clade</taxon>
        <taxon>indigoferoid/millettioid clade</taxon>
        <taxon>Abreae</taxon>
        <taxon>Abrus</taxon>
    </lineage>
</organism>
<dbReference type="PROSITE" id="PS00308">
    <property type="entry name" value="LECTIN_LEGUME_ALPHA"/>
    <property type="match status" value="1"/>
</dbReference>
<proteinExistence type="inferred from homology"/>
<dbReference type="GeneID" id="113869773"/>
<feature type="signal peptide" evidence="3">
    <location>
        <begin position="1"/>
        <end position="32"/>
    </location>
</feature>
<dbReference type="OrthoDB" id="2014828at2759"/>
<evidence type="ECO:0000256" key="2">
    <source>
        <dbReference type="ARBA" id="ARBA00022734"/>
    </source>
</evidence>
<dbReference type="RefSeq" id="XP_027362044.1">
    <property type="nucleotide sequence ID" value="XM_027506243.1"/>
</dbReference>
<dbReference type="PANTHER" id="PTHR32401:SF31">
    <property type="entry name" value="LECTIN 6"/>
    <property type="match status" value="1"/>
</dbReference>
<reference evidence="5" key="1">
    <citation type="journal article" date="2019" name="Toxins">
        <title>Detection of Abrin-Like and Prepropulchellin-Like Toxin Genes and Transcripts Using Whole Genome Sequencing and Full-Length Transcript Sequencing of Abrus precatorius.</title>
        <authorList>
            <person name="Hovde B.T."/>
            <person name="Daligault H.E."/>
            <person name="Hanschen E.R."/>
            <person name="Kunde Y.A."/>
            <person name="Johnson M.B."/>
            <person name="Starkenburg S.R."/>
            <person name="Johnson S.L."/>
        </authorList>
    </citation>
    <scope>NUCLEOTIDE SEQUENCE [LARGE SCALE GENOMIC DNA]</scope>
</reference>
<name>A0A8B8M4A0_ABRPR</name>
<reference evidence="6" key="2">
    <citation type="submission" date="2025-08" db="UniProtKB">
        <authorList>
            <consortium name="RefSeq"/>
        </authorList>
    </citation>
    <scope>IDENTIFICATION</scope>
    <source>
        <tissue evidence="6">Young leaves</tissue>
    </source>
</reference>
<evidence type="ECO:0000256" key="3">
    <source>
        <dbReference type="SAM" id="SignalP"/>
    </source>
</evidence>
<dbReference type="GO" id="GO:0030246">
    <property type="term" value="F:carbohydrate binding"/>
    <property type="evidence" value="ECO:0007669"/>
    <property type="project" value="UniProtKB-KW"/>
</dbReference>
<keyword evidence="3" id="KW-0732">Signal</keyword>
<dbReference type="InterPro" id="IPR016363">
    <property type="entry name" value="L-lectin"/>
</dbReference>
<sequence>MAFSNKKSKLLQSLLIKILIPFLLLQYHSVKSQQSPLSAYETVGFSYSLFEKDNPDIILLEDASVSDGVIRLTKTDPAGKPIPRSVGRAVHLTAIHLWSKDNGDLADFTTYFSFVVNNNSALHGDGFAFFLAPAGLELPKAEPGGYLGLFTPETALDPTKNHVVAVEFDSFTNDWDPNAPSQFPHIGIDIDSVKSVVTAEWPSEVEPGNAVAQASINYNSESKRLSVFLVYPRDNRNATVSTIIDLRTVLPEWVIVGFSAATGDLVETHDILKWSFEAAL</sequence>
<dbReference type="Gene3D" id="2.60.120.200">
    <property type="match status" value="1"/>
</dbReference>
<dbReference type="PIRSF" id="PIRSF002690">
    <property type="entry name" value="L-type_lectin_plant"/>
    <property type="match status" value="1"/>
</dbReference>
<evidence type="ECO:0000313" key="6">
    <source>
        <dbReference type="RefSeq" id="XP_027362044.1"/>
    </source>
</evidence>